<dbReference type="EMBL" id="JASBNA010000106">
    <property type="protein sequence ID" value="KAK7676722.1"/>
    <property type="molecule type" value="Genomic_DNA"/>
</dbReference>
<comment type="caution">
    <text evidence="1">The sequence shown here is derived from an EMBL/GenBank/DDBJ whole genome shotgun (WGS) entry which is preliminary data.</text>
</comment>
<dbReference type="Proteomes" id="UP001385951">
    <property type="component" value="Unassembled WGS sequence"/>
</dbReference>
<evidence type="ECO:0000313" key="1">
    <source>
        <dbReference type="EMBL" id="KAK7676722.1"/>
    </source>
</evidence>
<evidence type="ECO:0000313" key="2">
    <source>
        <dbReference type="Proteomes" id="UP001385951"/>
    </source>
</evidence>
<organism evidence="1 2">
    <name type="scientific">Cerrena zonata</name>
    <dbReference type="NCBI Taxonomy" id="2478898"/>
    <lineage>
        <taxon>Eukaryota</taxon>
        <taxon>Fungi</taxon>
        <taxon>Dikarya</taxon>
        <taxon>Basidiomycota</taxon>
        <taxon>Agaricomycotina</taxon>
        <taxon>Agaricomycetes</taxon>
        <taxon>Polyporales</taxon>
        <taxon>Cerrenaceae</taxon>
        <taxon>Cerrena</taxon>
    </lineage>
</organism>
<protein>
    <submittedName>
        <fullName evidence="1">Uncharacterized protein</fullName>
    </submittedName>
</protein>
<proteinExistence type="predicted"/>
<keyword evidence="2" id="KW-1185">Reference proteome</keyword>
<reference evidence="1 2" key="1">
    <citation type="submission" date="2022-09" db="EMBL/GenBank/DDBJ databases">
        <authorList>
            <person name="Palmer J.M."/>
        </authorList>
    </citation>
    <scope>NUCLEOTIDE SEQUENCE [LARGE SCALE GENOMIC DNA]</scope>
    <source>
        <strain evidence="1 2">DSM 7382</strain>
    </source>
</reference>
<accession>A0AAW0FHQ3</accession>
<sequence length="79" mass="8785">MSVKGQNDLFLPSRVHIPPLPSLSSDIAIDQILDFPNGESSHRNSVASSITIPDGLFVRFLRLFHRRKSPRKQAFASAV</sequence>
<dbReference type="AlphaFoldDB" id="A0AAW0FHQ3"/>
<name>A0AAW0FHQ3_9APHY</name>
<gene>
    <name evidence="1" type="ORF">QCA50_020298</name>
</gene>